<accession>A0ABP8NUC7</accession>
<dbReference type="Gene3D" id="3.40.1740.10">
    <property type="entry name" value="VC0467-like"/>
    <property type="match status" value="1"/>
</dbReference>
<organism evidence="2 3">
    <name type="scientific">Novipirellula rosea</name>
    <dbReference type="NCBI Taxonomy" id="1031540"/>
    <lineage>
        <taxon>Bacteria</taxon>
        <taxon>Pseudomonadati</taxon>
        <taxon>Planctomycetota</taxon>
        <taxon>Planctomycetia</taxon>
        <taxon>Pirellulales</taxon>
        <taxon>Pirellulaceae</taxon>
        <taxon>Novipirellula</taxon>
    </lineage>
</organism>
<proteinExistence type="inferred from homology"/>
<keyword evidence="3" id="KW-1185">Reference proteome</keyword>
<sequence>MPENLSGRLLIASPYLGDGNFLRSVIFIVRHDPEGAFGLAINRPTENRFRDVVALSTTAGGEPREDDFIYRGGPVEGPLLALHNLAGIGDPCGPVSLADPGAPLGPGESVTGGAKFTIEDHPADPFGSMSIDLGNPPAWITGDDDHLRILLHRRDAKVRYIANYSGWGPQQLDEEMRVGGWLVGKPDSDILFGDADKSWELAVRRCGHDILHSMAPGVHFGDPNLN</sequence>
<dbReference type="SUPFAM" id="SSF143456">
    <property type="entry name" value="VC0467-like"/>
    <property type="match status" value="1"/>
</dbReference>
<dbReference type="RefSeq" id="WP_339942945.1">
    <property type="nucleotide sequence ID" value="NZ_BAABGA010000120.1"/>
</dbReference>
<dbReference type="Pfam" id="PF02622">
    <property type="entry name" value="DUF179"/>
    <property type="match status" value="1"/>
</dbReference>
<dbReference type="Proteomes" id="UP001500840">
    <property type="component" value="Unassembled WGS sequence"/>
</dbReference>
<dbReference type="InterPro" id="IPR003774">
    <property type="entry name" value="AlgH-like"/>
</dbReference>
<gene>
    <name evidence="2" type="ORF">GCM10023156_64930</name>
</gene>
<dbReference type="PANTHER" id="PTHR30327">
    <property type="entry name" value="UNCHARACTERIZED PROTEIN YQGE"/>
    <property type="match status" value="1"/>
</dbReference>
<evidence type="ECO:0000313" key="3">
    <source>
        <dbReference type="Proteomes" id="UP001500840"/>
    </source>
</evidence>
<comment type="caution">
    <text evidence="2">The sequence shown here is derived from an EMBL/GenBank/DDBJ whole genome shotgun (WGS) entry which is preliminary data.</text>
</comment>
<evidence type="ECO:0000313" key="2">
    <source>
        <dbReference type="EMBL" id="GAA4471007.1"/>
    </source>
</evidence>
<comment type="similarity">
    <text evidence="1">Belongs to the UPF0301 (AlgH) family.</text>
</comment>
<name>A0ABP8NUC7_9BACT</name>
<dbReference type="PANTHER" id="PTHR30327:SF1">
    <property type="entry name" value="UPF0301 PROTEIN YQGE"/>
    <property type="match status" value="1"/>
</dbReference>
<protein>
    <submittedName>
        <fullName evidence="2">YqgE/AlgH family protein</fullName>
    </submittedName>
</protein>
<dbReference type="EMBL" id="BAABGA010000120">
    <property type="protein sequence ID" value="GAA4471007.1"/>
    <property type="molecule type" value="Genomic_DNA"/>
</dbReference>
<reference evidence="3" key="1">
    <citation type="journal article" date="2019" name="Int. J. Syst. Evol. Microbiol.">
        <title>The Global Catalogue of Microorganisms (GCM) 10K type strain sequencing project: providing services to taxonomists for standard genome sequencing and annotation.</title>
        <authorList>
            <consortium name="The Broad Institute Genomics Platform"/>
            <consortium name="The Broad Institute Genome Sequencing Center for Infectious Disease"/>
            <person name="Wu L."/>
            <person name="Ma J."/>
        </authorList>
    </citation>
    <scope>NUCLEOTIDE SEQUENCE [LARGE SCALE GENOMIC DNA]</scope>
    <source>
        <strain evidence="3">JCM 17759</strain>
    </source>
</reference>
<evidence type="ECO:0000256" key="1">
    <source>
        <dbReference type="ARBA" id="ARBA00009600"/>
    </source>
</evidence>